<feature type="transmembrane region" description="Helical" evidence="7">
    <location>
        <begin position="64"/>
        <end position="86"/>
    </location>
</feature>
<feature type="compositionally biased region" description="Basic and acidic residues" evidence="6">
    <location>
        <begin position="371"/>
        <end position="385"/>
    </location>
</feature>
<comment type="similarity">
    <text evidence="5">Belongs to the SAT4 family.</text>
</comment>
<name>A0A439D075_9PEZI</name>
<feature type="transmembrane region" description="Helical" evidence="7">
    <location>
        <begin position="260"/>
        <end position="285"/>
    </location>
</feature>
<evidence type="ECO:0000259" key="8">
    <source>
        <dbReference type="Pfam" id="PF20684"/>
    </source>
</evidence>
<evidence type="ECO:0000256" key="5">
    <source>
        <dbReference type="ARBA" id="ARBA00038359"/>
    </source>
</evidence>
<evidence type="ECO:0000256" key="2">
    <source>
        <dbReference type="ARBA" id="ARBA00022692"/>
    </source>
</evidence>
<evidence type="ECO:0000256" key="4">
    <source>
        <dbReference type="ARBA" id="ARBA00023136"/>
    </source>
</evidence>
<dbReference type="InterPro" id="IPR049326">
    <property type="entry name" value="Rhodopsin_dom_fungi"/>
</dbReference>
<feature type="transmembrane region" description="Helical" evidence="7">
    <location>
        <begin position="106"/>
        <end position="131"/>
    </location>
</feature>
<feature type="region of interest" description="Disordered" evidence="6">
    <location>
        <begin position="357"/>
        <end position="385"/>
    </location>
</feature>
<feature type="transmembrane region" description="Helical" evidence="7">
    <location>
        <begin position="30"/>
        <end position="52"/>
    </location>
</feature>
<dbReference type="PANTHER" id="PTHR33048:SF160">
    <property type="entry name" value="SAT4 FAMILY MEMBRANE PROTEIN"/>
    <property type="match status" value="1"/>
</dbReference>
<evidence type="ECO:0000256" key="3">
    <source>
        <dbReference type="ARBA" id="ARBA00022989"/>
    </source>
</evidence>
<reference evidence="9 10" key="1">
    <citation type="submission" date="2018-12" db="EMBL/GenBank/DDBJ databases">
        <title>Draft genome sequence of Xylaria grammica IHI A82.</title>
        <authorList>
            <person name="Buettner E."/>
            <person name="Kellner H."/>
        </authorList>
    </citation>
    <scope>NUCLEOTIDE SEQUENCE [LARGE SCALE GENOMIC DNA]</scope>
    <source>
        <strain evidence="9 10">IHI A82</strain>
    </source>
</reference>
<proteinExistence type="inferred from homology"/>
<comment type="subcellular location">
    <subcellularLocation>
        <location evidence="1">Membrane</location>
        <topology evidence="1">Multi-pass membrane protein</topology>
    </subcellularLocation>
</comment>
<dbReference type="InterPro" id="IPR052337">
    <property type="entry name" value="SAT4-like"/>
</dbReference>
<feature type="domain" description="Rhodopsin" evidence="8">
    <location>
        <begin position="48"/>
        <end position="285"/>
    </location>
</feature>
<protein>
    <recommendedName>
        <fullName evidence="8">Rhodopsin domain-containing protein</fullName>
    </recommendedName>
</protein>
<evidence type="ECO:0000256" key="6">
    <source>
        <dbReference type="SAM" id="MobiDB-lite"/>
    </source>
</evidence>
<keyword evidence="10" id="KW-1185">Reference proteome</keyword>
<feature type="transmembrane region" description="Helical" evidence="7">
    <location>
        <begin position="198"/>
        <end position="216"/>
    </location>
</feature>
<dbReference type="AlphaFoldDB" id="A0A439D075"/>
<gene>
    <name evidence="9" type="ORF">EKO27_g7409</name>
</gene>
<dbReference type="Pfam" id="PF20684">
    <property type="entry name" value="Fung_rhodopsin"/>
    <property type="match status" value="1"/>
</dbReference>
<comment type="caution">
    <text evidence="9">The sequence shown here is derived from an EMBL/GenBank/DDBJ whole genome shotgun (WGS) entry which is preliminary data.</text>
</comment>
<feature type="transmembrane region" description="Helical" evidence="7">
    <location>
        <begin position="228"/>
        <end position="248"/>
    </location>
</feature>
<keyword evidence="4 7" id="KW-0472">Membrane</keyword>
<sequence length="385" mass="43383">MNSSLLEQPGLDPPPGVIPDFVHTGGYHNFGYGLIISTSIISTVAVLARLVSSIGMRKLLIEDLLLVAALGVFSGIQYITYDLSIYPGFWTHQWNVQNGFLPHFLYNVHLGAVFYGPASLLIKISILVNWLRIFVPKNTRGPTFWILHTLIWTNVVFYFITTVTEIVRCYPREKIWNPFYEGGVCTININDQNIATSIINFISDSTILAAPQWVIWKLQMSRARKWGISLLFVIGIGAWVFGVVRLAYFIKLLWSNDATFIFSGVALWTILEVTTGFLIMGIPAFPRAAKMLPMSDSIASFFQSLWSRSGLSKTQISIPQWQFYKPKSRRRRGLWEITDLETHDMLSVATTNVNSNTTQVHTTTGGNESDDAIKTHDDPARTQIV</sequence>
<organism evidence="9 10">
    <name type="scientific">Xylaria grammica</name>
    <dbReference type="NCBI Taxonomy" id="363999"/>
    <lineage>
        <taxon>Eukaryota</taxon>
        <taxon>Fungi</taxon>
        <taxon>Dikarya</taxon>
        <taxon>Ascomycota</taxon>
        <taxon>Pezizomycotina</taxon>
        <taxon>Sordariomycetes</taxon>
        <taxon>Xylariomycetidae</taxon>
        <taxon>Xylariales</taxon>
        <taxon>Xylariaceae</taxon>
        <taxon>Xylaria</taxon>
    </lineage>
</organism>
<evidence type="ECO:0000313" key="9">
    <source>
        <dbReference type="EMBL" id="RWA07697.1"/>
    </source>
</evidence>
<feature type="transmembrane region" description="Helical" evidence="7">
    <location>
        <begin position="143"/>
        <end position="161"/>
    </location>
</feature>
<dbReference type="STRING" id="363999.A0A439D075"/>
<dbReference type="PANTHER" id="PTHR33048">
    <property type="entry name" value="PTH11-LIKE INTEGRAL MEMBRANE PROTEIN (AFU_ORTHOLOGUE AFUA_5G11245)"/>
    <property type="match status" value="1"/>
</dbReference>
<dbReference type="Proteomes" id="UP000286045">
    <property type="component" value="Unassembled WGS sequence"/>
</dbReference>
<keyword evidence="3 7" id="KW-1133">Transmembrane helix</keyword>
<evidence type="ECO:0000256" key="7">
    <source>
        <dbReference type="SAM" id="Phobius"/>
    </source>
</evidence>
<evidence type="ECO:0000256" key="1">
    <source>
        <dbReference type="ARBA" id="ARBA00004141"/>
    </source>
</evidence>
<accession>A0A439D075</accession>
<evidence type="ECO:0000313" key="10">
    <source>
        <dbReference type="Proteomes" id="UP000286045"/>
    </source>
</evidence>
<dbReference type="GO" id="GO:0016020">
    <property type="term" value="C:membrane"/>
    <property type="evidence" value="ECO:0007669"/>
    <property type="project" value="UniProtKB-SubCell"/>
</dbReference>
<keyword evidence="2 7" id="KW-0812">Transmembrane</keyword>
<dbReference type="EMBL" id="RYZI01000243">
    <property type="protein sequence ID" value="RWA07697.1"/>
    <property type="molecule type" value="Genomic_DNA"/>
</dbReference>